<dbReference type="InterPro" id="IPR001789">
    <property type="entry name" value="Sig_transdc_resp-reg_receiver"/>
</dbReference>
<dbReference type="SUPFAM" id="SSF47226">
    <property type="entry name" value="Histidine-containing phosphotransfer domain, HPT domain"/>
    <property type="match status" value="1"/>
</dbReference>
<dbReference type="NCBIfam" id="TIGR00254">
    <property type="entry name" value="GGDEF"/>
    <property type="match status" value="1"/>
</dbReference>
<dbReference type="SUPFAM" id="SSF55073">
    <property type="entry name" value="Nucleotide cyclase"/>
    <property type="match status" value="1"/>
</dbReference>
<dbReference type="InterPro" id="IPR036641">
    <property type="entry name" value="HPT_dom_sf"/>
</dbReference>
<comment type="catalytic activity">
    <reaction evidence="4">
        <text>2 GTP = 3',3'-c-di-GMP + 2 diphosphate</text>
        <dbReference type="Rhea" id="RHEA:24898"/>
        <dbReference type="ChEBI" id="CHEBI:33019"/>
        <dbReference type="ChEBI" id="CHEBI:37565"/>
        <dbReference type="ChEBI" id="CHEBI:58805"/>
        <dbReference type="EC" id="2.7.7.65"/>
    </reaction>
</comment>
<protein>
    <recommendedName>
        <fullName evidence="2">diguanylate cyclase</fullName>
        <ecNumber evidence="2">2.7.7.65</ecNumber>
    </recommendedName>
</protein>
<evidence type="ECO:0000313" key="11">
    <source>
        <dbReference type="Proteomes" id="UP000292423"/>
    </source>
</evidence>
<evidence type="ECO:0000313" key="10">
    <source>
        <dbReference type="EMBL" id="RZU47674.1"/>
    </source>
</evidence>
<accession>A0A4Q7ZBY0</accession>
<dbReference type="GO" id="GO:0000160">
    <property type="term" value="P:phosphorelay signal transduction system"/>
    <property type="evidence" value="ECO:0007669"/>
    <property type="project" value="UniProtKB-KW"/>
</dbReference>
<evidence type="ECO:0000259" key="8">
    <source>
        <dbReference type="PROSITE" id="PS50887"/>
    </source>
</evidence>
<dbReference type="PANTHER" id="PTHR45138">
    <property type="entry name" value="REGULATORY COMPONENTS OF SENSORY TRANSDUCTION SYSTEM"/>
    <property type="match status" value="1"/>
</dbReference>
<dbReference type="InterPro" id="IPR029787">
    <property type="entry name" value="Nucleotide_cyclase"/>
</dbReference>
<dbReference type="PROSITE" id="PS50887">
    <property type="entry name" value="GGDEF"/>
    <property type="match status" value="1"/>
</dbReference>
<name>A0A4Q7ZBY0_9GAMM</name>
<dbReference type="SMART" id="SM00267">
    <property type="entry name" value="GGDEF"/>
    <property type="match status" value="1"/>
</dbReference>
<gene>
    <name evidence="10" type="ORF">EV700_0641</name>
</gene>
<dbReference type="PROSITE" id="PS50894">
    <property type="entry name" value="HPT"/>
    <property type="match status" value="1"/>
</dbReference>
<reference evidence="10 11" key="1">
    <citation type="submission" date="2019-02" db="EMBL/GenBank/DDBJ databases">
        <title>Genomic Encyclopedia of Type Strains, Phase IV (KMG-IV): sequencing the most valuable type-strain genomes for metagenomic binning, comparative biology and taxonomic classification.</title>
        <authorList>
            <person name="Goeker M."/>
        </authorList>
    </citation>
    <scope>NUCLEOTIDE SEQUENCE [LARGE SCALE GENOMIC DNA]</scope>
    <source>
        <strain evidence="10 11">DSM 105135</strain>
    </source>
</reference>
<feature type="modified residue" description="Phosphohistidine" evidence="5">
    <location>
        <position position="51"/>
    </location>
</feature>
<sequence>MAEQGRPDKPARLRALQQAYGEELPKRLGELRILGDTLSPENLETLLRRVHTLAGSAGTFGYARLGAEARRLEEQLARVTAAGLQAADFVSTLHERLDMLEEASREEPEPYQPPAVPAAPGASPGERLVYIVEDDPLLAAEMAAQMGIYGWHTLVFHDAVSAQAALERQQSSALIVDIMLPEGSMAGMTLIHPSGSKIPTIVVSSRWDWESRLSAVRAKADAYLPKPVDYVALNERLDALTHHTQHPPFEVLIIEDSALLAGHYALVLRTAGMRVETLEDPTRVLETLEHFSPDLILLDLYMPACNGREVAQVIRHDSRFADLPIIFLSTETARLQQLAALHTGADDFLQKPISDPELISAVSLRAARFRGLRELIRQDRMTGLLNHIAFRLQLEFEMARQLRTGGPLSVVMLDIDHFKRVNDTHGHPVGDRVIRSLARLLTQRLRKTDIVGRYGGEEFGVIMPDTAAADAWAVMDRLREEFTQLMHNGAGTEFHCSFSAGIATLTGGDNSPETMLKLADDALYASKRQGRNRVTLNTGP</sequence>
<keyword evidence="3" id="KW-0902">Two-component regulatory system</keyword>
<dbReference type="Proteomes" id="UP000292423">
    <property type="component" value="Unassembled WGS sequence"/>
</dbReference>
<evidence type="ECO:0000256" key="2">
    <source>
        <dbReference type="ARBA" id="ARBA00012528"/>
    </source>
</evidence>
<dbReference type="GO" id="GO:1902201">
    <property type="term" value="P:negative regulation of bacterial-type flagellum-dependent cell motility"/>
    <property type="evidence" value="ECO:0007669"/>
    <property type="project" value="TreeGrafter"/>
</dbReference>
<dbReference type="GO" id="GO:0005886">
    <property type="term" value="C:plasma membrane"/>
    <property type="evidence" value="ECO:0007669"/>
    <property type="project" value="TreeGrafter"/>
</dbReference>
<evidence type="ECO:0000256" key="6">
    <source>
        <dbReference type="PROSITE-ProRule" id="PRU00169"/>
    </source>
</evidence>
<keyword evidence="11" id="KW-1185">Reference proteome</keyword>
<dbReference type="CDD" id="cd01949">
    <property type="entry name" value="GGDEF"/>
    <property type="match status" value="1"/>
</dbReference>
<dbReference type="GO" id="GO:0004672">
    <property type="term" value="F:protein kinase activity"/>
    <property type="evidence" value="ECO:0007669"/>
    <property type="project" value="UniProtKB-ARBA"/>
</dbReference>
<dbReference type="EMBL" id="SHKX01000010">
    <property type="protein sequence ID" value="RZU47674.1"/>
    <property type="molecule type" value="Genomic_DNA"/>
</dbReference>
<dbReference type="Pfam" id="PF01627">
    <property type="entry name" value="Hpt"/>
    <property type="match status" value="1"/>
</dbReference>
<dbReference type="GO" id="GO:0052621">
    <property type="term" value="F:diguanylate cyclase activity"/>
    <property type="evidence" value="ECO:0007669"/>
    <property type="project" value="UniProtKB-EC"/>
</dbReference>
<dbReference type="AlphaFoldDB" id="A0A4Q7ZBY0"/>
<dbReference type="Gene3D" id="3.30.70.270">
    <property type="match status" value="1"/>
</dbReference>
<comment type="caution">
    <text evidence="10">The sequence shown here is derived from an EMBL/GenBank/DDBJ whole genome shotgun (WGS) entry which is preliminary data.</text>
</comment>
<feature type="domain" description="HPt" evidence="9">
    <location>
        <begin position="9"/>
        <end position="107"/>
    </location>
</feature>
<feature type="domain" description="GGDEF" evidence="8">
    <location>
        <begin position="406"/>
        <end position="539"/>
    </location>
</feature>
<dbReference type="InterPro" id="IPR011006">
    <property type="entry name" value="CheY-like_superfamily"/>
</dbReference>
<dbReference type="Pfam" id="PF00072">
    <property type="entry name" value="Response_reg"/>
    <property type="match status" value="2"/>
</dbReference>
<dbReference type="GO" id="GO:0043709">
    <property type="term" value="P:cell adhesion involved in single-species biofilm formation"/>
    <property type="evidence" value="ECO:0007669"/>
    <property type="project" value="TreeGrafter"/>
</dbReference>
<evidence type="ECO:0000259" key="9">
    <source>
        <dbReference type="PROSITE" id="PS50894"/>
    </source>
</evidence>
<evidence type="ECO:0000259" key="7">
    <source>
        <dbReference type="PROSITE" id="PS50110"/>
    </source>
</evidence>
<dbReference type="Gene3D" id="3.40.50.2300">
    <property type="match status" value="2"/>
</dbReference>
<dbReference type="CDD" id="cd00156">
    <property type="entry name" value="REC"/>
    <property type="match status" value="1"/>
</dbReference>
<evidence type="ECO:0000256" key="4">
    <source>
        <dbReference type="ARBA" id="ARBA00034247"/>
    </source>
</evidence>
<dbReference type="InterPro" id="IPR000160">
    <property type="entry name" value="GGDEF_dom"/>
</dbReference>
<feature type="domain" description="Response regulatory" evidence="7">
    <location>
        <begin position="128"/>
        <end position="241"/>
    </location>
</feature>
<feature type="modified residue" description="4-aspartylphosphate" evidence="6">
    <location>
        <position position="299"/>
    </location>
</feature>
<evidence type="ECO:0000256" key="1">
    <source>
        <dbReference type="ARBA" id="ARBA00001946"/>
    </source>
</evidence>
<dbReference type="FunFam" id="3.30.70.270:FF:000001">
    <property type="entry name" value="Diguanylate cyclase domain protein"/>
    <property type="match status" value="1"/>
</dbReference>
<organism evidence="10 11">
    <name type="scientific">Fluviicoccus keumensis</name>
    <dbReference type="NCBI Taxonomy" id="1435465"/>
    <lineage>
        <taxon>Bacteria</taxon>
        <taxon>Pseudomonadati</taxon>
        <taxon>Pseudomonadota</taxon>
        <taxon>Gammaproteobacteria</taxon>
        <taxon>Moraxellales</taxon>
        <taxon>Moraxellaceae</taxon>
        <taxon>Fluviicoccus</taxon>
    </lineage>
</organism>
<dbReference type="RefSeq" id="WP_130410897.1">
    <property type="nucleotide sequence ID" value="NZ_SHKX01000010.1"/>
</dbReference>
<dbReference type="OrthoDB" id="9812260at2"/>
<dbReference type="Pfam" id="PF00990">
    <property type="entry name" value="GGDEF"/>
    <property type="match status" value="1"/>
</dbReference>
<evidence type="ECO:0000256" key="5">
    <source>
        <dbReference type="PROSITE-ProRule" id="PRU00110"/>
    </source>
</evidence>
<evidence type="ECO:0000256" key="3">
    <source>
        <dbReference type="ARBA" id="ARBA00023012"/>
    </source>
</evidence>
<dbReference type="InterPro" id="IPR050469">
    <property type="entry name" value="Diguanylate_Cyclase"/>
</dbReference>
<proteinExistence type="predicted"/>
<feature type="modified residue" description="4-aspartylphosphate" evidence="6">
    <location>
        <position position="177"/>
    </location>
</feature>
<dbReference type="InterPro" id="IPR008207">
    <property type="entry name" value="Sig_transdc_His_kin_Hpt_dom"/>
</dbReference>
<dbReference type="SUPFAM" id="SSF52172">
    <property type="entry name" value="CheY-like"/>
    <property type="match status" value="2"/>
</dbReference>
<dbReference type="PROSITE" id="PS50110">
    <property type="entry name" value="RESPONSE_REGULATORY"/>
    <property type="match status" value="2"/>
</dbReference>
<dbReference type="EC" id="2.7.7.65" evidence="2"/>
<feature type="domain" description="Response regulatory" evidence="7">
    <location>
        <begin position="250"/>
        <end position="366"/>
    </location>
</feature>
<keyword evidence="6" id="KW-0597">Phosphoprotein</keyword>
<dbReference type="Gene3D" id="1.20.120.160">
    <property type="entry name" value="HPT domain"/>
    <property type="match status" value="1"/>
</dbReference>
<dbReference type="PANTHER" id="PTHR45138:SF9">
    <property type="entry name" value="DIGUANYLATE CYCLASE DGCM-RELATED"/>
    <property type="match status" value="1"/>
</dbReference>
<comment type="cofactor">
    <cofactor evidence="1">
        <name>Mg(2+)</name>
        <dbReference type="ChEBI" id="CHEBI:18420"/>
    </cofactor>
</comment>
<dbReference type="SMART" id="SM00448">
    <property type="entry name" value="REC"/>
    <property type="match status" value="2"/>
</dbReference>
<dbReference type="InterPro" id="IPR043128">
    <property type="entry name" value="Rev_trsase/Diguanyl_cyclase"/>
</dbReference>
<dbReference type="CDD" id="cd00088">
    <property type="entry name" value="HPT"/>
    <property type="match status" value="1"/>
</dbReference>